<protein>
    <submittedName>
        <fullName evidence="1">Uncharacterized protein</fullName>
    </submittedName>
</protein>
<evidence type="ECO:0000313" key="1">
    <source>
        <dbReference type="EMBL" id="KAF3545577.1"/>
    </source>
</evidence>
<dbReference type="EMBL" id="QGKV02000832">
    <property type="protein sequence ID" value="KAF3545577.1"/>
    <property type="molecule type" value="Genomic_DNA"/>
</dbReference>
<keyword evidence="2" id="KW-1185">Reference proteome</keyword>
<comment type="caution">
    <text evidence="1">The sequence shown here is derived from an EMBL/GenBank/DDBJ whole genome shotgun (WGS) entry which is preliminary data.</text>
</comment>
<reference evidence="1 2" key="1">
    <citation type="journal article" date="2020" name="BMC Genomics">
        <title>Intraspecific diversification of the crop wild relative Brassica cretica Lam. using demographic model selection.</title>
        <authorList>
            <person name="Kioukis A."/>
            <person name="Michalopoulou V.A."/>
            <person name="Briers L."/>
            <person name="Pirintsos S."/>
            <person name="Studholme D.J."/>
            <person name="Pavlidis P."/>
            <person name="Sarris P.F."/>
        </authorList>
    </citation>
    <scope>NUCLEOTIDE SEQUENCE [LARGE SCALE GENOMIC DNA]</scope>
    <source>
        <strain evidence="2">cv. PFS-1207/04</strain>
    </source>
</reference>
<dbReference type="Proteomes" id="UP000266723">
    <property type="component" value="Unassembled WGS sequence"/>
</dbReference>
<accession>A0ABQ7C209</accession>
<proteinExistence type="predicted"/>
<gene>
    <name evidence="1" type="ORF">DY000_02005580</name>
</gene>
<sequence>MLRPGLLPVPEAPIFPLNFFFLCPPHSPPHPCRYVRCSGVDRNLTGESLLLDGDGYWNSLEQRRGNLVRRRWRGSAFRAEGFRQIRFSPFRSAVRIPAMARATGRRLLGEAQHPSTCFNSDSFQGE</sequence>
<evidence type="ECO:0000313" key="2">
    <source>
        <dbReference type="Proteomes" id="UP000266723"/>
    </source>
</evidence>
<organism evidence="1 2">
    <name type="scientific">Brassica cretica</name>
    <name type="common">Mustard</name>
    <dbReference type="NCBI Taxonomy" id="69181"/>
    <lineage>
        <taxon>Eukaryota</taxon>
        <taxon>Viridiplantae</taxon>
        <taxon>Streptophyta</taxon>
        <taxon>Embryophyta</taxon>
        <taxon>Tracheophyta</taxon>
        <taxon>Spermatophyta</taxon>
        <taxon>Magnoliopsida</taxon>
        <taxon>eudicotyledons</taxon>
        <taxon>Gunneridae</taxon>
        <taxon>Pentapetalae</taxon>
        <taxon>rosids</taxon>
        <taxon>malvids</taxon>
        <taxon>Brassicales</taxon>
        <taxon>Brassicaceae</taxon>
        <taxon>Brassiceae</taxon>
        <taxon>Brassica</taxon>
    </lineage>
</organism>
<name>A0ABQ7C209_BRACR</name>